<evidence type="ECO:0000313" key="2">
    <source>
        <dbReference type="EMBL" id="OIQ75104.1"/>
    </source>
</evidence>
<reference evidence="2" key="1">
    <citation type="submission" date="2016-10" db="EMBL/GenBank/DDBJ databases">
        <title>Sequence of Gallionella enrichment culture.</title>
        <authorList>
            <person name="Poehlein A."/>
            <person name="Muehling M."/>
            <person name="Daniel R."/>
        </authorList>
    </citation>
    <scope>NUCLEOTIDE SEQUENCE</scope>
</reference>
<evidence type="ECO:0000256" key="1">
    <source>
        <dbReference type="SAM" id="MobiDB-lite"/>
    </source>
</evidence>
<dbReference type="AlphaFoldDB" id="A0A1J5PW44"/>
<sequence length="99" mass="11281">MNHLFDAGQFFVASNRLSRARSYLIRMQIERQRGKEVEKACGNQNNRRQSHREFGSDTAAGARSSHRWLAVATPCSVTHDYPKTQLRALENSVVSMSRT</sequence>
<organism evidence="2">
    <name type="scientific">mine drainage metagenome</name>
    <dbReference type="NCBI Taxonomy" id="410659"/>
    <lineage>
        <taxon>unclassified sequences</taxon>
        <taxon>metagenomes</taxon>
        <taxon>ecological metagenomes</taxon>
    </lineage>
</organism>
<gene>
    <name evidence="2" type="ORF">GALL_432330</name>
</gene>
<proteinExistence type="predicted"/>
<name>A0A1J5PW44_9ZZZZ</name>
<comment type="caution">
    <text evidence="2">The sequence shown here is derived from an EMBL/GenBank/DDBJ whole genome shotgun (WGS) entry which is preliminary data.</text>
</comment>
<accession>A0A1J5PW44</accession>
<dbReference type="EMBL" id="MLJW01002276">
    <property type="protein sequence ID" value="OIQ75104.1"/>
    <property type="molecule type" value="Genomic_DNA"/>
</dbReference>
<feature type="region of interest" description="Disordered" evidence="1">
    <location>
        <begin position="34"/>
        <end position="61"/>
    </location>
</feature>
<protein>
    <submittedName>
        <fullName evidence="2">Uncharacterized protein</fullName>
    </submittedName>
</protein>